<feature type="region of interest" description="Disordered" evidence="1">
    <location>
        <begin position="13"/>
        <end position="34"/>
    </location>
</feature>
<dbReference type="PANTHER" id="PTHR33504">
    <property type="entry name" value="NADH DEHYDROGENASE (UBIQUINONE) 1 BETA SUBCOMPLEX, 4"/>
    <property type="match status" value="1"/>
</dbReference>
<evidence type="ECO:0000313" key="2">
    <source>
        <dbReference type="Proteomes" id="UP000694891"/>
    </source>
</evidence>
<accession>A0A9Y4KFR2</accession>
<reference evidence="3" key="1">
    <citation type="submission" date="2025-08" db="UniProtKB">
        <authorList>
            <consortium name="RefSeq"/>
        </authorList>
    </citation>
    <scope>IDENTIFICATION</scope>
</reference>
<proteinExistence type="predicted"/>
<name>A0A9Y4KFR2_9TELE</name>
<dbReference type="Gene3D" id="1.20.5.1190">
    <property type="entry name" value="iswi atpase"/>
    <property type="match status" value="1"/>
</dbReference>
<dbReference type="GeneID" id="103363257"/>
<dbReference type="AlphaFoldDB" id="A0A9Y4KFR2"/>
<sequence length="300" mass="35092">MMLQLSGFWKDGKERREAGSLEQEEPQEPQQETPQLVAARIIQRAWRRYLCRQVFKCFKVLISQCNQQDPQTVLRAVNPREAELLDAAAGVFIRFRLGGITFPPQIYYKIFTYRPIADLCASSPRDYTKLGCKKRVVLQADGGWPLNEEDRSGWYQRVENNTWRLFCSKSVCIDKSTEIGANKTMDFHYSKLQRRKDVEKWRKRRKVKWLKKMYKQGRLDDHSQHSVKNSAPDAMKAAEEISDDEILNWEVDELLAWTNTLNFDDYIEEWSQLACSHSSELSNAVPSCPLWVNPHKLPDE</sequence>
<dbReference type="PANTHER" id="PTHR33504:SF2">
    <property type="entry name" value="PROTEIN MFI"/>
    <property type="match status" value="1"/>
</dbReference>
<organism evidence="2 3">
    <name type="scientific">Stegastes partitus</name>
    <name type="common">bicolor damselfish</name>
    <dbReference type="NCBI Taxonomy" id="144197"/>
    <lineage>
        <taxon>Eukaryota</taxon>
        <taxon>Metazoa</taxon>
        <taxon>Chordata</taxon>
        <taxon>Craniata</taxon>
        <taxon>Vertebrata</taxon>
        <taxon>Euteleostomi</taxon>
        <taxon>Actinopterygii</taxon>
        <taxon>Neopterygii</taxon>
        <taxon>Teleostei</taxon>
        <taxon>Neoteleostei</taxon>
        <taxon>Acanthomorphata</taxon>
        <taxon>Ovalentaria</taxon>
        <taxon>Pomacentridae</taxon>
        <taxon>Stegastes</taxon>
    </lineage>
</organism>
<dbReference type="RefSeq" id="XP_008288156.1">
    <property type="nucleotide sequence ID" value="XM_008289934.1"/>
</dbReference>
<dbReference type="Proteomes" id="UP000694891">
    <property type="component" value="Unplaced"/>
</dbReference>
<protein>
    <submittedName>
        <fullName evidence="3">Uncharacterized protein C11orf65 homolog</fullName>
    </submittedName>
</protein>
<gene>
    <name evidence="3" type="primary">LOC103363257</name>
</gene>
<evidence type="ECO:0000313" key="3">
    <source>
        <dbReference type="RefSeq" id="XP_008288156.1"/>
    </source>
</evidence>
<evidence type="ECO:0000256" key="1">
    <source>
        <dbReference type="SAM" id="MobiDB-lite"/>
    </source>
</evidence>
<keyword evidence="2" id="KW-1185">Reference proteome</keyword>